<evidence type="ECO:0000256" key="18">
    <source>
        <dbReference type="ARBA" id="ARBA00064003"/>
    </source>
</evidence>
<keyword evidence="13" id="KW-0902">Two-component regulatory system</keyword>
<dbReference type="PROSITE" id="PS50113">
    <property type="entry name" value="PAC"/>
    <property type="match status" value="1"/>
</dbReference>
<dbReference type="InterPro" id="IPR001789">
    <property type="entry name" value="Sig_transdc_resp-reg_receiver"/>
</dbReference>
<dbReference type="Gene3D" id="1.10.287.130">
    <property type="match status" value="1"/>
</dbReference>
<evidence type="ECO:0000256" key="3">
    <source>
        <dbReference type="ARBA" id="ARBA00012438"/>
    </source>
</evidence>
<dbReference type="InterPro" id="IPR036641">
    <property type="entry name" value="HPT_dom_sf"/>
</dbReference>
<comment type="subunit">
    <text evidence="18">At low DSF concentrations, interacts with RpfF.</text>
</comment>
<evidence type="ECO:0000259" key="29">
    <source>
        <dbReference type="PROSITE" id="PS50894"/>
    </source>
</evidence>
<feature type="transmembrane region" description="Helical" evidence="24">
    <location>
        <begin position="111"/>
        <end position="133"/>
    </location>
</feature>
<dbReference type="SMART" id="SM00448">
    <property type="entry name" value="REC"/>
    <property type="match status" value="1"/>
</dbReference>
<evidence type="ECO:0000256" key="9">
    <source>
        <dbReference type="ARBA" id="ARBA00022741"/>
    </source>
</evidence>
<dbReference type="SUPFAM" id="SSF55874">
    <property type="entry name" value="ATPase domain of HSP90 chaperone/DNA topoisomerase II/histidine kinase"/>
    <property type="match status" value="1"/>
</dbReference>
<dbReference type="CDD" id="cd16922">
    <property type="entry name" value="HATPase_EvgS-ArcB-TorS-like"/>
    <property type="match status" value="1"/>
</dbReference>
<evidence type="ECO:0000256" key="16">
    <source>
        <dbReference type="ARBA" id="ARBA00058004"/>
    </source>
</evidence>
<feature type="transmembrane region" description="Helical" evidence="24">
    <location>
        <begin position="186"/>
        <end position="209"/>
    </location>
</feature>
<keyword evidence="4" id="KW-1003">Cell membrane</keyword>
<evidence type="ECO:0000256" key="2">
    <source>
        <dbReference type="ARBA" id="ARBA00004651"/>
    </source>
</evidence>
<dbReference type="InterPro" id="IPR004358">
    <property type="entry name" value="Sig_transdc_His_kin-like_C"/>
</dbReference>
<sequence>MSASTQSRLYRHIGLGAGAIALGGGIWTMHFIGMLAFELPAPVRYDTTITLFSVVPALLASWWALHLLGQSHVSRLRLIAGGVLVGAGIGAMHYTGMAAMQTPLQMRYDPAMFGLSIIVAVGMAMLALWVRYGLRHTPFGPTPRLLISGLVMGLAIAAMHFTGMVAVRFIGDPAPTQAGLLINTTYASLALSSFTVTVTVMVVAVNGLIRAYDLNRRIQEGSSRLQATLDTAVDGIITIDSKGIIHDFNHSAERLFGWHADEVIGRNIKMLMPEPYQSAHDGYLQNYQTTGQAKVIGVGREVVGLRRDGSHVPLRLAVGRVDLPGQLLFVGFVTDISDRHTLESSLREAAQRAEQAAAAKSTFLATMSHEIRTPMNAIIGFTDLLLQTNLDAVQRSHLNTVRESSRSLLRLLNDILDTTKMEKGRLELEQTDFSLRAVAMQIESSLRLSASAKHLALRTVFSDDMPEYFRGDPLRVVQILTNLVGNAIKFTESGEVVMKFEWCAGQVHIRVSDTGIGMTPEQVGRLFQPFTQADASISRRFGGTGLGTAISRQLVELMNGTIDVESAPGKGSTFRVMLPLPVGQAPHAADEARPAPALPKLRVLIADDVPQNLQLLGLVLENAGHSVLRAVDGNDAVDQYRRNAFDIVLMDVHMPGVDGLQATCLIRQHERETGQTKTPIIALTASVMANDRDAAIKAGMDGFALKPLDPPRLFAEMARVLDIKPTQDATGTPPQQAATEAIIDTQAGLRLWGTQAAYEQALQDFIHTLTQTEPLPKEVPEKADWDALRFQLHRLRGVAGNLALPVLSTLYGQLEDLILQQQHAVVRERFPEIHIALEKVRAQSPKASLQANDKPSQTASPTDIQQALKRLHGVAMRCEFDDALLSSVCLHLEQRGARDDAGALRDAMNAFEFTQATEIIQRHLGASSLDDKNTAET</sequence>
<dbReference type="AlphaFoldDB" id="A0A842HJE6"/>
<comment type="subcellular location">
    <subcellularLocation>
        <location evidence="2">Cell membrane</location>
        <topology evidence="2">Multi-pass membrane protein</topology>
    </subcellularLocation>
</comment>
<dbReference type="PANTHER" id="PTHR45339">
    <property type="entry name" value="HYBRID SIGNAL TRANSDUCTION HISTIDINE KINASE J"/>
    <property type="match status" value="1"/>
</dbReference>
<comment type="function">
    <text evidence="16">Member of the two-component regulatory system BvgS/BvgA. Phosphorylates BvgA via a four-step phosphorelay in response to environmental signals.</text>
</comment>
<comment type="caution">
    <text evidence="31">The sequence shown here is derived from an EMBL/GenBank/DDBJ whole genome shotgun (WGS) entry which is preliminary data.</text>
</comment>
<evidence type="ECO:0000256" key="1">
    <source>
        <dbReference type="ARBA" id="ARBA00000085"/>
    </source>
</evidence>
<evidence type="ECO:0000313" key="31">
    <source>
        <dbReference type="EMBL" id="MBC2768343.1"/>
    </source>
</evidence>
<feature type="domain" description="HPt" evidence="29">
    <location>
        <begin position="754"/>
        <end position="843"/>
    </location>
</feature>
<evidence type="ECO:0000313" key="32">
    <source>
        <dbReference type="Proteomes" id="UP000545386"/>
    </source>
</evidence>
<feature type="transmembrane region" description="Helical" evidence="24">
    <location>
        <begin position="12"/>
        <end position="37"/>
    </location>
</feature>
<evidence type="ECO:0000256" key="15">
    <source>
        <dbReference type="ARBA" id="ARBA00023136"/>
    </source>
</evidence>
<dbReference type="InterPro" id="IPR000014">
    <property type="entry name" value="PAS"/>
</dbReference>
<dbReference type="Gene3D" id="3.30.450.20">
    <property type="entry name" value="PAS domain"/>
    <property type="match status" value="1"/>
</dbReference>
<dbReference type="InterPro" id="IPR036097">
    <property type="entry name" value="HisK_dim/P_sf"/>
</dbReference>
<dbReference type="Pfam" id="PF00989">
    <property type="entry name" value="PAS"/>
    <property type="match status" value="1"/>
</dbReference>
<keyword evidence="6" id="KW-0808">Transferase</keyword>
<dbReference type="PRINTS" id="PR00344">
    <property type="entry name" value="BCTRLSENSOR"/>
</dbReference>
<evidence type="ECO:0000256" key="23">
    <source>
        <dbReference type="PROSITE-ProRule" id="PRU00169"/>
    </source>
</evidence>
<accession>A0A842HJE6</accession>
<evidence type="ECO:0000256" key="12">
    <source>
        <dbReference type="ARBA" id="ARBA00022989"/>
    </source>
</evidence>
<evidence type="ECO:0000256" key="21">
    <source>
        <dbReference type="ARBA" id="ARBA00070616"/>
    </source>
</evidence>
<dbReference type="PROSITE" id="PS50109">
    <property type="entry name" value="HIS_KIN"/>
    <property type="match status" value="1"/>
</dbReference>
<keyword evidence="9" id="KW-0547">Nucleotide-binding</keyword>
<dbReference type="PANTHER" id="PTHR45339:SF1">
    <property type="entry name" value="HYBRID SIGNAL TRANSDUCTION HISTIDINE KINASE J"/>
    <property type="match status" value="1"/>
</dbReference>
<dbReference type="SUPFAM" id="SSF55785">
    <property type="entry name" value="PYP-like sensor domain (PAS domain)"/>
    <property type="match status" value="1"/>
</dbReference>
<reference evidence="31 32" key="1">
    <citation type="submission" date="2020-08" db="EMBL/GenBank/DDBJ databases">
        <title>Paraeoetvoesia sp. YC-7-48 draft genome sequence.</title>
        <authorList>
            <person name="Yao L."/>
        </authorList>
    </citation>
    <scope>NUCLEOTIDE SEQUENCE [LARGE SCALE GENOMIC DNA]</scope>
    <source>
        <strain evidence="32">YC-7-48</strain>
    </source>
</reference>
<dbReference type="CDD" id="cd00130">
    <property type="entry name" value="PAS"/>
    <property type="match status" value="1"/>
</dbReference>
<dbReference type="Pfam" id="PF00512">
    <property type="entry name" value="HisKA"/>
    <property type="match status" value="1"/>
</dbReference>
<dbReference type="GO" id="GO:0005886">
    <property type="term" value="C:plasma membrane"/>
    <property type="evidence" value="ECO:0007669"/>
    <property type="project" value="UniProtKB-SubCell"/>
</dbReference>
<dbReference type="InterPro" id="IPR003661">
    <property type="entry name" value="HisK_dim/P_dom"/>
</dbReference>
<dbReference type="CDD" id="cd17546">
    <property type="entry name" value="REC_hyHK_CKI1_RcsC-like"/>
    <property type="match status" value="1"/>
</dbReference>
<dbReference type="PROSITE" id="PS50924">
    <property type="entry name" value="MHYT"/>
    <property type="match status" value="1"/>
</dbReference>
<dbReference type="GO" id="GO:0005524">
    <property type="term" value="F:ATP binding"/>
    <property type="evidence" value="ECO:0007669"/>
    <property type="project" value="UniProtKB-KW"/>
</dbReference>
<keyword evidence="32" id="KW-1185">Reference proteome</keyword>
<organism evidence="31 32">
    <name type="scientific">Pusillimonas minor</name>
    <dbReference type="NCBI Taxonomy" id="2697024"/>
    <lineage>
        <taxon>Bacteria</taxon>
        <taxon>Pseudomonadati</taxon>
        <taxon>Pseudomonadota</taxon>
        <taxon>Betaproteobacteria</taxon>
        <taxon>Burkholderiales</taxon>
        <taxon>Alcaligenaceae</taxon>
        <taxon>Pusillimonas</taxon>
    </lineage>
</organism>
<dbReference type="CDD" id="cd00082">
    <property type="entry name" value="HisKA"/>
    <property type="match status" value="1"/>
</dbReference>
<keyword evidence="11" id="KW-0067">ATP-binding</keyword>
<keyword evidence="5 23" id="KW-0597">Phosphoprotein</keyword>
<evidence type="ECO:0000256" key="11">
    <source>
        <dbReference type="ARBA" id="ARBA00022840"/>
    </source>
</evidence>
<feature type="domain" description="PAC" evidence="28">
    <location>
        <begin position="298"/>
        <end position="348"/>
    </location>
</feature>
<dbReference type="NCBIfam" id="TIGR00229">
    <property type="entry name" value="sensory_box"/>
    <property type="match status" value="1"/>
</dbReference>
<evidence type="ECO:0000256" key="14">
    <source>
        <dbReference type="ARBA" id="ARBA00023026"/>
    </source>
</evidence>
<dbReference type="InterPro" id="IPR008207">
    <property type="entry name" value="Sig_transdc_His_kin_Hpt_dom"/>
</dbReference>
<dbReference type="InterPro" id="IPR035965">
    <property type="entry name" value="PAS-like_dom_sf"/>
</dbReference>
<evidence type="ECO:0000259" key="30">
    <source>
        <dbReference type="PROSITE" id="PS50924"/>
    </source>
</evidence>
<dbReference type="SMART" id="SM00388">
    <property type="entry name" value="HisKA"/>
    <property type="match status" value="1"/>
</dbReference>
<evidence type="ECO:0000256" key="10">
    <source>
        <dbReference type="ARBA" id="ARBA00022777"/>
    </source>
</evidence>
<protein>
    <recommendedName>
        <fullName evidence="21">Sensor protein FixL</fullName>
        <ecNumber evidence="3">2.7.13.3</ecNumber>
    </recommendedName>
    <alternativeName>
        <fullName evidence="19">Sensory/regulatory protein RpfC</fullName>
    </alternativeName>
    <alternativeName>
        <fullName evidence="20">Virulence sensor protein BvgS</fullName>
    </alternativeName>
</protein>
<evidence type="ECO:0000256" key="22">
    <source>
        <dbReference type="PROSITE-ProRule" id="PRU00110"/>
    </source>
</evidence>
<dbReference type="InterPro" id="IPR003594">
    <property type="entry name" value="HATPase_dom"/>
</dbReference>
<dbReference type="Pfam" id="PF02518">
    <property type="entry name" value="HATPase_c"/>
    <property type="match status" value="1"/>
</dbReference>
<dbReference type="SMART" id="SM00091">
    <property type="entry name" value="PAS"/>
    <property type="match status" value="1"/>
</dbReference>
<evidence type="ECO:0000256" key="4">
    <source>
        <dbReference type="ARBA" id="ARBA00022475"/>
    </source>
</evidence>
<dbReference type="EMBL" id="JACJUU010000001">
    <property type="protein sequence ID" value="MBC2768343.1"/>
    <property type="molecule type" value="Genomic_DNA"/>
</dbReference>
<evidence type="ECO:0000256" key="20">
    <source>
        <dbReference type="ARBA" id="ARBA00070152"/>
    </source>
</evidence>
<evidence type="ECO:0000256" key="13">
    <source>
        <dbReference type="ARBA" id="ARBA00023012"/>
    </source>
</evidence>
<evidence type="ECO:0000259" key="27">
    <source>
        <dbReference type="PROSITE" id="PS50112"/>
    </source>
</evidence>
<feature type="domain" description="PAS" evidence="27">
    <location>
        <begin position="221"/>
        <end position="291"/>
    </location>
</feature>
<dbReference type="SMART" id="SM00387">
    <property type="entry name" value="HATPase_c"/>
    <property type="match status" value="1"/>
</dbReference>
<dbReference type="Pfam" id="PF00072">
    <property type="entry name" value="Response_reg"/>
    <property type="match status" value="1"/>
</dbReference>
<evidence type="ECO:0000256" key="19">
    <source>
        <dbReference type="ARBA" id="ARBA00068150"/>
    </source>
</evidence>
<proteinExistence type="predicted"/>
<evidence type="ECO:0000259" key="28">
    <source>
        <dbReference type="PROSITE" id="PS50113"/>
    </source>
</evidence>
<dbReference type="InterPro" id="IPR005467">
    <property type="entry name" value="His_kinase_dom"/>
</dbReference>
<dbReference type="FunFam" id="3.30.565.10:FF:000010">
    <property type="entry name" value="Sensor histidine kinase RcsC"/>
    <property type="match status" value="1"/>
</dbReference>
<dbReference type="FunFam" id="1.10.287.130:FF:000002">
    <property type="entry name" value="Two-component osmosensing histidine kinase"/>
    <property type="match status" value="1"/>
</dbReference>
<keyword evidence="7 24" id="KW-0812">Transmembrane</keyword>
<dbReference type="SUPFAM" id="SSF52172">
    <property type="entry name" value="CheY-like"/>
    <property type="match status" value="1"/>
</dbReference>
<dbReference type="GO" id="GO:0000155">
    <property type="term" value="F:phosphorelay sensor kinase activity"/>
    <property type="evidence" value="ECO:0007669"/>
    <property type="project" value="InterPro"/>
</dbReference>
<dbReference type="PROSITE" id="PS50112">
    <property type="entry name" value="PAS"/>
    <property type="match status" value="1"/>
</dbReference>
<comment type="catalytic activity">
    <reaction evidence="1">
        <text>ATP + protein L-histidine = ADP + protein N-phospho-L-histidine.</text>
        <dbReference type="EC" id="2.7.13.3"/>
    </reaction>
</comment>
<gene>
    <name evidence="31" type="ORF">GTU67_00250</name>
</gene>
<feature type="transmembrane region" description="Helical" evidence="24">
    <location>
        <begin position="49"/>
        <end position="69"/>
    </location>
</feature>
<feature type="modified residue" description="Phosphohistidine" evidence="22">
    <location>
        <position position="793"/>
    </location>
</feature>
<comment type="function">
    <text evidence="17">Putative oxygen sensor; modulates the activity of FixJ, a transcriptional activator of nitrogen fixation fixK gene. FixL probably acts as a kinase that phosphorylates FixJ.</text>
</comment>
<evidence type="ECO:0000256" key="17">
    <source>
        <dbReference type="ARBA" id="ARBA00059827"/>
    </source>
</evidence>
<dbReference type="InterPro" id="IPR036890">
    <property type="entry name" value="HATPase_C_sf"/>
</dbReference>
<dbReference type="InterPro" id="IPR005330">
    <property type="entry name" value="MHYT_dom"/>
</dbReference>
<dbReference type="Gene3D" id="3.40.50.2300">
    <property type="match status" value="1"/>
</dbReference>
<evidence type="ECO:0000256" key="6">
    <source>
        <dbReference type="ARBA" id="ARBA00022679"/>
    </source>
</evidence>
<dbReference type="Proteomes" id="UP000545386">
    <property type="component" value="Unassembled WGS sequence"/>
</dbReference>
<keyword evidence="8" id="KW-0732">Signal</keyword>
<feature type="domain" description="Response regulatory" evidence="26">
    <location>
        <begin position="602"/>
        <end position="721"/>
    </location>
</feature>
<evidence type="ECO:0000256" key="8">
    <source>
        <dbReference type="ARBA" id="ARBA00022729"/>
    </source>
</evidence>
<dbReference type="SUPFAM" id="SSF47384">
    <property type="entry name" value="Homodimeric domain of signal transducing histidine kinase"/>
    <property type="match status" value="1"/>
</dbReference>
<dbReference type="SUPFAM" id="SSF47226">
    <property type="entry name" value="Histidine-containing phosphotransfer domain, HPT domain"/>
    <property type="match status" value="1"/>
</dbReference>
<evidence type="ECO:0000256" key="5">
    <source>
        <dbReference type="ARBA" id="ARBA00022553"/>
    </source>
</evidence>
<feature type="domain" description="MHYT" evidence="30">
    <location>
        <begin position="1"/>
        <end position="170"/>
    </location>
</feature>
<dbReference type="Pfam" id="PF01627">
    <property type="entry name" value="Hpt"/>
    <property type="match status" value="1"/>
</dbReference>
<feature type="transmembrane region" description="Helical" evidence="24">
    <location>
        <begin position="76"/>
        <end position="99"/>
    </location>
</feature>
<keyword evidence="15 24" id="KW-0472">Membrane</keyword>
<dbReference type="PROSITE" id="PS50110">
    <property type="entry name" value="RESPONSE_REGULATORY"/>
    <property type="match status" value="1"/>
</dbReference>
<dbReference type="FunFam" id="3.30.450.20:FF:000060">
    <property type="entry name" value="Sensor protein FixL"/>
    <property type="match status" value="1"/>
</dbReference>
<evidence type="ECO:0000256" key="7">
    <source>
        <dbReference type="ARBA" id="ARBA00022692"/>
    </source>
</evidence>
<dbReference type="PROSITE" id="PS50894">
    <property type="entry name" value="HPT"/>
    <property type="match status" value="1"/>
</dbReference>
<dbReference type="InterPro" id="IPR013767">
    <property type="entry name" value="PAS_fold"/>
</dbReference>
<keyword evidence="12 24" id="KW-1133">Transmembrane helix</keyword>
<evidence type="ECO:0000259" key="25">
    <source>
        <dbReference type="PROSITE" id="PS50109"/>
    </source>
</evidence>
<dbReference type="EC" id="2.7.13.3" evidence="3"/>
<keyword evidence="10" id="KW-0418">Kinase</keyword>
<evidence type="ECO:0000256" key="24">
    <source>
        <dbReference type="PROSITE-ProRule" id="PRU00244"/>
    </source>
</evidence>
<keyword evidence="14" id="KW-0843">Virulence</keyword>
<dbReference type="GO" id="GO:0006355">
    <property type="term" value="P:regulation of DNA-templated transcription"/>
    <property type="evidence" value="ECO:0007669"/>
    <property type="project" value="InterPro"/>
</dbReference>
<dbReference type="Gene3D" id="1.20.120.160">
    <property type="entry name" value="HPT domain"/>
    <property type="match status" value="1"/>
</dbReference>
<feature type="transmembrane region" description="Helical" evidence="24">
    <location>
        <begin position="145"/>
        <end position="166"/>
    </location>
</feature>
<feature type="modified residue" description="4-aspartylphosphate" evidence="23">
    <location>
        <position position="651"/>
    </location>
</feature>
<dbReference type="InterPro" id="IPR011006">
    <property type="entry name" value="CheY-like_superfamily"/>
</dbReference>
<dbReference type="Gene3D" id="3.30.565.10">
    <property type="entry name" value="Histidine kinase-like ATPase, C-terminal domain"/>
    <property type="match status" value="1"/>
</dbReference>
<name>A0A842HJE6_9BURK</name>
<evidence type="ECO:0000259" key="26">
    <source>
        <dbReference type="PROSITE" id="PS50110"/>
    </source>
</evidence>
<feature type="domain" description="Histidine kinase" evidence="25">
    <location>
        <begin position="366"/>
        <end position="582"/>
    </location>
</feature>
<dbReference type="InterPro" id="IPR000700">
    <property type="entry name" value="PAS-assoc_C"/>
</dbReference>
<dbReference type="Pfam" id="PF03707">
    <property type="entry name" value="MHYT"/>
    <property type="match status" value="3"/>
</dbReference>